<dbReference type="FunFam" id="2.60.110.10:FF:000004">
    <property type="entry name" value="THAUMATIN-LIKE PROTEIN 1"/>
    <property type="match status" value="1"/>
</dbReference>
<sequence>MILVKALLLAAIFVQINSQCPDHEIEIYNGCPFPIWPAVFAPFHQWTNDGFRLEKYASRTIRVPCRWKSARIWARTDCDGSGRNCETGDCGALKCQGAGQADVSLAELTLDGGGNNNFKNDVYDISAVDGFNLPISITPINGVKIGQQFGFSAKYDCVKTECKFDFRNNCLNELKKWVRGRVASCLSACTKFNNDQFCCRGVFNNPQTCPVKHDRLVRYFKDRCPDMYSYAYDDEASTFHCQGERGTKYTVAFCPP</sequence>
<feature type="disulfide bond" evidence="1">
    <location>
        <begin position="90"/>
        <end position="95"/>
    </location>
</feature>
<comment type="caution">
    <text evidence="3">The sequence shown here is derived from an EMBL/GenBank/DDBJ whole genome shotgun (WGS) entry which is preliminary data.</text>
</comment>
<dbReference type="STRING" id="1965070.A0A3S3RGZ9"/>
<feature type="chain" id="PRO_5018682152" evidence="2">
    <location>
        <begin position="19"/>
        <end position="256"/>
    </location>
</feature>
<dbReference type="Pfam" id="PF00314">
    <property type="entry name" value="Thaumatin"/>
    <property type="match status" value="1"/>
</dbReference>
<dbReference type="SMART" id="SM00205">
    <property type="entry name" value="THN"/>
    <property type="match status" value="1"/>
</dbReference>
<dbReference type="Proteomes" id="UP000285301">
    <property type="component" value="Unassembled WGS sequence"/>
</dbReference>
<evidence type="ECO:0000313" key="3">
    <source>
        <dbReference type="EMBL" id="RWS00718.1"/>
    </source>
</evidence>
<dbReference type="InterPro" id="IPR037176">
    <property type="entry name" value="Osmotin/thaumatin-like_sf"/>
</dbReference>
<keyword evidence="1" id="KW-1015">Disulfide bond</keyword>
<reference evidence="3 4" key="1">
    <citation type="journal article" date="2018" name="Gigascience">
        <title>Genomes of trombidid mites reveal novel predicted allergens and laterally-transferred genes associated with secondary metabolism.</title>
        <authorList>
            <person name="Dong X."/>
            <person name="Chaisiri K."/>
            <person name="Xia D."/>
            <person name="Armstrong S.D."/>
            <person name="Fang Y."/>
            <person name="Donnelly M.J."/>
            <person name="Kadowaki T."/>
            <person name="McGarry J.W."/>
            <person name="Darby A.C."/>
            <person name="Makepeace B.L."/>
        </authorList>
    </citation>
    <scope>NUCLEOTIDE SEQUENCE [LARGE SCALE GENOMIC DNA]</scope>
    <source>
        <strain evidence="3">UoL-WK</strain>
    </source>
</reference>
<dbReference type="PRINTS" id="PR00347">
    <property type="entry name" value="THAUMATIN"/>
</dbReference>
<dbReference type="AlphaFoldDB" id="A0A3S3RGZ9"/>
<keyword evidence="4" id="KW-1185">Reference proteome</keyword>
<dbReference type="OrthoDB" id="6489422at2759"/>
<dbReference type="EMBL" id="NCKU01010667">
    <property type="protein sequence ID" value="RWS00718.1"/>
    <property type="molecule type" value="Genomic_DNA"/>
</dbReference>
<feature type="disulfide bond" evidence="1">
    <location>
        <begin position="199"/>
        <end position="209"/>
    </location>
</feature>
<feature type="disulfide bond" evidence="1">
    <location>
        <begin position="157"/>
        <end position="241"/>
    </location>
</feature>
<dbReference type="Gene3D" id="2.60.110.10">
    <property type="entry name" value="Thaumatin"/>
    <property type="match status" value="1"/>
</dbReference>
<proteinExistence type="predicted"/>
<keyword evidence="2" id="KW-0732">Signal</keyword>
<dbReference type="SUPFAM" id="SSF49870">
    <property type="entry name" value="Osmotin, thaumatin-like protein"/>
    <property type="match status" value="1"/>
</dbReference>
<accession>A0A3S3RGZ9</accession>
<evidence type="ECO:0000256" key="1">
    <source>
        <dbReference type="PIRSR" id="PIRSR002703-1"/>
    </source>
</evidence>
<protein>
    <submittedName>
        <fullName evidence="3">Thaumatin-like protein</fullName>
    </submittedName>
</protein>
<feature type="signal peptide" evidence="2">
    <location>
        <begin position="1"/>
        <end position="18"/>
    </location>
</feature>
<dbReference type="PROSITE" id="PS51367">
    <property type="entry name" value="THAUMATIN_2"/>
    <property type="match status" value="1"/>
</dbReference>
<feature type="disulfide bond" evidence="1">
    <location>
        <begin position="170"/>
        <end position="185"/>
    </location>
</feature>
<feature type="disulfide bond" evidence="1">
    <location>
        <begin position="189"/>
        <end position="198"/>
    </location>
</feature>
<dbReference type="PIRSF" id="PIRSF002703">
    <property type="entry name" value="Thaumatin"/>
    <property type="match status" value="1"/>
</dbReference>
<name>A0A3S3RGZ9_9ACAR</name>
<feature type="disulfide bond" evidence="1">
    <location>
        <begin position="162"/>
        <end position="224"/>
    </location>
</feature>
<feature type="disulfide bond" evidence="1">
    <location>
        <begin position="31"/>
        <end position="254"/>
    </location>
</feature>
<evidence type="ECO:0000256" key="2">
    <source>
        <dbReference type="SAM" id="SignalP"/>
    </source>
</evidence>
<gene>
    <name evidence="3" type="ORF">B4U79_03665</name>
</gene>
<feature type="disulfide bond" evidence="1">
    <location>
        <begin position="78"/>
        <end position="85"/>
    </location>
</feature>
<evidence type="ECO:0000313" key="4">
    <source>
        <dbReference type="Proteomes" id="UP000285301"/>
    </source>
</evidence>
<organism evidence="3 4">
    <name type="scientific">Dinothrombium tinctorium</name>
    <dbReference type="NCBI Taxonomy" id="1965070"/>
    <lineage>
        <taxon>Eukaryota</taxon>
        <taxon>Metazoa</taxon>
        <taxon>Ecdysozoa</taxon>
        <taxon>Arthropoda</taxon>
        <taxon>Chelicerata</taxon>
        <taxon>Arachnida</taxon>
        <taxon>Acari</taxon>
        <taxon>Acariformes</taxon>
        <taxon>Trombidiformes</taxon>
        <taxon>Prostigmata</taxon>
        <taxon>Anystina</taxon>
        <taxon>Parasitengona</taxon>
        <taxon>Trombidioidea</taxon>
        <taxon>Trombidiidae</taxon>
        <taxon>Dinothrombium</taxon>
    </lineage>
</organism>
<dbReference type="PANTHER" id="PTHR31048">
    <property type="entry name" value="OS03G0233200 PROTEIN"/>
    <property type="match status" value="1"/>
</dbReference>
<dbReference type="InterPro" id="IPR001938">
    <property type="entry name" value="Thaumatin"/>
</dbReference>